<evidence type="ECO:0008006" key="4">
    <source>
        <dbReference type="Google" id="ProtNLM"/>
    </source>
</evidence>
<feature type="transmembrane region" description="Helical" evidence="1">
    <location>
        <begin position="30"/>
        <end position="45"/>
    </location>
</feature>
<evidence type="ECO:0000313" key="3">
    <source>
        <dbReference type="Proteomes" id="UP001285921"/>
    </source>
</evidence>
<feature type="transmembrane region" description="Helical" evidence="1">
    <location>
        <begin position="6"/>
        <end position="23"/>
    </location>
</feature>
<keyword evidence="1" id="KW-0472">Membrane</keyword>
<dbReference type="EMBL" id="BTCL01000021">
    <property type="protein sequence ID" value="GMK47624.1"/>
    <property type="molecule type" value="Genomic_DNA"/>
</dbReference>
<keyword evidence="1" id="KW-0812">Transmembrane</keyword>
<evidence type="ECO:0000256" key="1">
    <source>
        <dbReference type="SAM" id="Phobius"/>
    </source>
</evidence>
<gene>
    <name evidence="2" type="ORF">PghCCS26_47540</name>
</gene>
<proteinExistence type="predicted"/>
<protein>
    <recommendedName>
        <fullName evidence="4">Holin</fullName>
    </recommendedName>
</protein>
<keyword evidence="3" id="KW-1185">Reference proteome</keyword>
<accession>A0ABQ6NUG3</accession>
<reference evidence="2 3" key="1">
    <citation type="submission" date="2023-05" db="EMBL/GenBank/DDBJ databases">
        <title>Draft genome of Paenibacillus sp. CCS26.</title>
        <authorList>
            <person name="Akita H."/>
            <person name="Shinto Y."/>
            <person name="Kimura Z."/>
        </authorList>
    </citation>
    <scope>NUCLEOTIDE SEQUENCE [LARGE SCALE GENOMIC DNA]</scope>
    <source>
        <strain evidence="2 3">CCS26</strain>
    </source>
</reference>
<name>A0ABQ6NUG3_9BACL</name>
<evidence type="ECO:0000313" key="2">
    <source>
        <dbReference type="EMBL" id="GMK47624.1"/>
    </source>
</evidence>
<sequence>MIKSIWIPVVCGIIAQIVTCGLFDGTRAEGFIAYLLGVILGHIWLKEDAK</sequence>
<comment type="caution">
    <text evidence="2">The sequence shown here is derived from an EMBL/GenBank/DDBJ whole genome shotgun (WGS) entry which is preliminary data.</text>
</comment>
<dbReference type="Proteomes" id="UP001285921">
    <property type="component" value="Unassembled WGS sequence"/>
</dbReference>
<organism evidence="2 3">
    <name type="scientific">Paenibacillus glycanilyticus</name>
    <dbReference type="NCBI Taxonomy" id="126569"/>
    <lineage>
        <taxon>Bacteria</taxon>
        <taxon>Bacillati</taxon>
        <taxon>Bacillota</taxon>
        <taxon>Bacilli</taxon>
        <taxon>Bacillales</taxon>
        <taxon>Paenibacillaceae</taxon>
        <taxon>Paenibacillus</taxon>
    </lineage>
</organism>
<keyword evidence="1" id="KW-1133">Transmembrane helix</keyword>